<keyword evidence="2" id="KW-1185">Reference proteome</keyword>
<evidence type="ECO:0000313" key="1">
    <source>
        <dbReference type="EMBL" id="CAL1267236.1"/>
    </source>
</evidence>
<evidence type="ECO:0000313" key="2">
    <source>
        <dbReference type="Proteomes" id="UP001497382"/>
    </source>
</evidence>
<accession>A0AAV1Z795</accession>
<sequence>MDVNMDWETGEFWCTLQPCVSRGRFLRVAIKIVIRLSFFVHTILLLCKRARLPVLSGSEEILTVDPSPTSGGLEDIVAFSNPAKTSFHCGSE</sequence>
<dbReference type="AlphaFoldDB" id="A0AAV1Z795"/>
<gene>
    <name evidence="1" type="ORF">LARSCL_LOCUS3545</name>
</gene>
<name>A0AAV1Z795_9ARAC</name>
<dbReference type="EMBL" id="CAXIEN010000027">
    <property type="protein sequence ID" value="CAL1267236.1"/>
    <property type="molecule type" value="Genomic_DNA"/>
</dbReference>
<organism evidence="1 2">
    <name type="scientific">Larinioides sclopetarius</name>
    <dbReference type="NCBI Taxonomy" id="280406"/>
    <lineage>
        <taxon>Eukaryota</taxon>
        <taxon>Metazoa</taxon>
        <taxon>Ecdysozoa</taxon>
        <taxon>Arthropoda</taxon>
        <taxon>Chelicerata</taxon>
        <taxon>Arachnida</taxon>
        <taxon>Araneae</taxon>
        <taxon>Araneomorphae</taxon>
        <taxon>Entelegynae</taxon>
        <taxon>Araneoidea</taxon>
        <taxon>Araneidae</taxon>
        <taxon>Larinioides</taxon>
    </lineage>
</organism>
<protein>
    <submittedName>
        <fullName evidence="1">Uncharacterized protein</fullName>
    </submittedName>
</protein>
<dbReference type="Proteomes" id="UP001497382">
    <property type="component" value="Unassembled WGS sequence"/>
</dbReference>
<comment type="caution">
    <text evidence="1">The sequence shown here is derived from an EMBL/GenBank/DDBJ whole genome shotgun (WGS) entry which is preliminary data.</text>
</comment>
<reference evidence="1 2" key="1">
    <citation type="submission" date="2024-04" db="EMBL/GenBank/DDBJ databases">
        <authorList>
            <person name="Rising A."/>
            <person name="Reimegard J."/>
            <person name="Sonavane S."/>
            <person name="Akerstrom W."/>
            <person name="Nylinder S."/>
            <person name="Hedman E."/>
            <person name="Kallberg Y."/>
        </authorList>
    </citation>
    <scope>NUCLEOTIDE SEQUENCE [LARGE SCALE GENOMIC DNA]</scope>
</reference>
<proteinExistence type="predicted"/>